<keyword evidence="3" id="KW-1185">Reference proteome</keyword>
<dbReference type="EMBL" id="AWNI01000011">
    <property type="protein sequence ID" value="ETS62264.1"/>
    <property type="molecule type" value="Genomic_DNA"/>
</dbReference>
<accession>W3VL55</accession>
<organism evidence="2 3">
    <name type="scientific">Moesziomyces aphidis</name>
    <name type="common">Pseudozyma aphidis</name>
    <dbReference type="NCBI Taxonomy" id="84754"/>
    <lineage>
        <taxon>Eukaryota</taxon>
        <taxon>Fungi</taxon>
        <taxon>Dikarya</taxon>
        <taxon>Basidiomycota</taxon>
        <taxon>Ustilaginomycotina</taxon>
        <taxon>Ustilaginomycetes</taxon>
        <taxon>Ustilaginales</taxon>
        <taxon>Ustilaginaceae</taxon>
        <taxon>Moesziomyces</taxon>
    </lineage>
</organism>
<dbReference type="HOGENOM" id="CLU_1652901_0_0_1"/>
<gene>
    <name evidence="2" type="ORF">PaG_03336</name>
</gene>
<evidence type="ECO:0000256" key="1">
    <source>
        <dbReference type="SAM" id="MobiDB-lite"/>
    </source>
</evidence>
<dbReference type="AlphaFoldDB" id="W3VL55"/>
<feature type="region of interest" description="Disordered" evidence="1">
    <location>
        <begin position="116"/>
        <end position="138"/>
    </location>
</feature>
<evidence type="ECO:0000313" key="3">
    <source>
        <dbReference type="Proteomes" id="UP000019462"/>
    </source>
</evidence>
<name>W3VL55_MOEAP</name>
<feature type="compositionally biased region" description="Basic and acidic residues" evidence="1">
    <location>
        <begin position="120"/>
        <end position="132"/>
    </location>
</feature>
<proteinExistence type="predicted"/>
<reference evidence="2 3" key="1">
    <citation type="journal article" date="2014" name="Genome Announc.">
        <title>Genome sequence of the basidiomycetous fungus Pseudozyma aphidis DSM70725, an efficient producer of biosurfactant mannosylerythritol lipids.</title>
        <authorList>
            <person name="Lorenz S."/>
            <person name="Guenther M."/>
            <person name="Grumaz C."/>
            <person name="Rupp S."/>
            <person name="Zibek S."/>
            <person name="Sohn K."/>
        </authorList>
    </citation>
    <scope>NUCLEOTIDE SEQUENCE [LARGE SCALE GENOMIC DNA]</scope>
    <source>
        <strain evidence="3">ATCC 32657 / CBS 517.83 / DSM 70725 / JCM 10318 / NBRC 10182 / NRRL Y-7954 / St-0401</strain>
    </source>
</reference>
<dbReference type="Proteomes" id="UP000019462">
    <property type="component" value="Unassembled WGS sequence"/>
</dbReference>
<sequence>MHARLPDLRDSSGMRSLRLTRLVAEGTDEAVLVAAWRGGSSVMGVRVAAAKVAAQVAGARWINAAVVAVEKDSRQQFGGLPIRCLALQPLRPLFRQWKLAKAEKFKIAHTAASHGSHVCSTDRRRKEPKEAADLEAADQIAASRRDGATLLSPSWESDSF</sequence>
<protein>
    <submittedName>
        <fullName evidence="2">Uncharacterized protein</fullName>
    </submittedName>
</protein>
<comment type="caution">
    <text evidence="2">The sequence shown here is derived from an EMBL/GenBank/DDBJ whole genome shotgun (WGS) entry which is preliminary data.</text>
</comment>
<evidence type="ECO:0000313" key="2">
    <source>
        <dbReference type="EMBL" id="ETS62264.1"/>
    </source>
</evidence>